<proteinExistence type="predicted"/>
<organism evidence="1 2">
    <name type="scientific">Ixodes persulcatus</name>
    <name type="common">Taiga tick</name>
    <dbReference type="NCBI Taxonomy" id="34615"/>
    <lineage>
        <taxon>Eukaryota</taxon>
        <taxon>Metazoa</taxon>
        <taxon>Ecdysozoa</taxon>
        <taxon>Arthropoda</taxon>
        <taxon>Chelicerata</taxon>
        <taxon>Arachnida</taxon>
        <taxon>Acari</taxon>
        <taxon>Parasitiformes</taxon>
        <taxon>Ixodida</taxon>
        <taxon>Ixodoidea</taxon>
        <taxon>Ixodidae</taxon>
        <taxon>Ixodinae</taxon>
        <taxon>Ixodes</taxon>
    </lineage>
</organism>
<feature type="non-terminal residue" evidence="1">
    <location>
        <position position="202"/>
    </location>
</feature>
<gene>
    <name evidence="1" type="ORF">HPB47_019177</name>
</gene>
<evidence type="ECO:0000313" key="2">
    <source>
        <dbReference type="Proteomes" id="UP000805193"/>
    </source>
</evidence>
<comment type="caution">
    <text evidence="1">The sequence shown here is derived from an EMBL/GenBank/DDBJ whole genome shotgun (WGS) entry which is preliminary data.</text>
</comment>
<reference evidence="1 2" key="1">
    <citation type="journal article" date="2020" name="Cell">
        <title>Large-Scale Comparative Analyses of Tick Genomes Elucidate Their Genetic Diversity and Vector Capacities.</title>
        <authorList>
            <consortium name="Tick Genome and Microbiome Consortium (TIGMIC)"/>
            <person name="Jia N."/>
            <person name="Wang J."/>
            <person name="Shi W."/>
            <person name="Du L."/>
            <person name="Sun Y."/>
            <person name="Zhan W."/>
            <person name="Jiang J.F."/>
            <person name="Wang Q."/>
            <person name="Zhang B."/>
            <person name="Ji P."/>
            <person name="Bell-Sakyi L."/>
            <person name="Cui X.M."/>
            <person name="Yuan T.T."/>
            <person name="Jiang B.G."/>
            <person name="Yang W.F."/>
            <person name="Lam T.T."/>
            <person name="Chang Q.C."/>
            <person name="Ding S.J."/>
            <person name="Wang X.J."/>
            <person name="Zhu J.G."/>
            <person name="Ruan X.D."/>
            <person name="Zhao L."/>
            <person name="Wei J.T."/>
            <person name="Ye R.Z."/>
            <person name="Que T.C."/>
            <person name="Du C.H."/>
            <person name="Zhou Y.H."/>
            <person name="Cheng J.X."/>
            <person name="Dai P.F."/>
            <person name="Guo W.B."/>
            <person name="Han X.H."/>
            <person name="Huang E.J."/>
            <person name="Li L.F."/>
            <person name="Wei W."/>
            <person name="Gao Y.C."/>
            <person name="Liu J.Z."/>
            <person name="Shao H.Z."/>
            <person name="Wang X."/>
            <person name="Wang C.C."/>
            <person name="Yang T.C."/>
            <person name="Huo Q.B."/>
            <person name="Li W."/>
            <person name="Chen H.Y."/>
            <person name="Chen S.E."/>
            <person name="Zhou L.G."/>
            <person name="Ni X.B."/>
            <person name="Tian J.H."/>
            <person name="Sheng Y."/>
            <person name="Liu T."/>
            <person name="Pan Y.S."/>
            <person name="Xia L.Y."/>
            <person name="Li J."/>
            <person name="Zhao F."/>
            <person name="Cao W.C."/>
        </authorList>
    </citation>
    <scope>NUCLEOTIDE SEQUENCE [LARGE SCALE GENOMIC DNA]</scope>
    <source>
        <strain evidence="1">Iper-2018</strain>
    </source>
</reference>
<accession>A0AC60QIX4</accession>
<name>A0AC60QIX4_IXOPE</name>
<sequence>MLLFAPPGKERPPSEKEGKKEEENRERFIIRCPDKAPSRVTNSGCRSAMIGTAAGRTSCRSGRGIWPALHTRVGFWGKRLGNRALCRVSPLAGSPVVYRIEPRRTIRRRRDDAGGNEITQNRLCSDGSRQLASPDKAHDVITSGFTQNHPRCDSVAAKVSRDDAKLERLLQYEQYLSQLASATPKHHPDYNDLSKAAQKAKS</sequence>
<protein>
    <submittedName>
        <fullName evidence="1">Uncharacterized protein</fullName>
    </submittedName>
</protein>
<keyword evidence="2" id="KW-1185">Reference proteome</keyword>
<evidence type="ECO:0000313" key="1">
    <source>
        <dbReference type="EMBL" id="KAG0434339.1"/>
    </source>
</evidence>
<dbReference type="EMBL" id="JABSTQ010008573">
    <property type="protein sequence ID" value="KAG0434339.1"/>
    <property type="molecule type" value="Genomic_DNA"/>
</dbReference>
<dbReference type="Proteomes" id="UP000805193">
    <property type="component" value="Unassembled WGS sequence"/>
</dbReference>